<sequence length="354" mass="40858">MRGWASSSKVAKDDDNFSDNLRKSISVNEEYLHAFRTHSYIEFFTKAQLLVNEPLPSSPRSSINKMDILLEPEQHIIPPILESFSQNSSNLKNLMLHYFETSAQASRICSKLLRSINETQTNFNVLQRILHYSSEQYKSAIAELDSFSQLRSPFADPNPEDFKQICDNFSSILNCLKSKRKKTTRRIKLIEFIKKASGVCLTVACSVCAVIAIGIAVHSISGLVIGPAIMGLSPNQFKNKTSSLNCFKCKYWRKLRKQIDFAAKGTYILNRDFDTVSRIVARLHDEIEHKKEMIRFSLERREDKFPLEEVVKELRKNERWFTRQVEELEEHVCLCLVTINRARVLVIKEMMSKP</sequence>
<dbReference type="GO" id="GO:0016020">
    <property type="term" value="C:membrane"/>
    <property type="evidence" value="ECO:0007669"/>
    <property type="project" value="UniProtKB-SubCell"/>
</dbReference>
<dbReference type="PANTHER" id="PTHR31113:SF2">
    <property type="entry name" value="OS04G0423200 PROTEIN"/>
    <property type="match status" value="1"/>
</dbReference>
<evidence type="ECO:0000256" key="5">
    <source>
        <dbReference type="ARBA" id="ARBA00023136"/>
    </source>
</evidence>
<reference evidence="8" key="1">
    <citation type="journal article" date="2017" name="Nat. Commun.">
        <title>The asparagus genome sheds light on the origin and evolution of a young Y chromosome.</title>
        <authorList>
            <person name="Harkess A."/>
            <person name="Zhou J."/>
            <person name="Xu C."/>
            <person name="Bowers J.E."/>
            <person name="Van der Hulst R."/>
            <person name="Ayyampalayam S."/>
            <person name="Mercati F."/>
            <person name="Riccardi P."/>
            <person name="McKain M.R."/>
            <person name="Kakrana A."/>
            <person name="Tang H."/>
            <person name="Ray J."/>
            <person name="Groenendijk J."/>
            <person name="Arikit S."/>
            <person name="Mathioni S.M."/>
            <person name="Nakano M."/>
            <person name="Shan H."/>
            <person name="Telgmann-Rauber A."/>
            <person name="Kanno A."/>
            <person name="Yue Z."/>
            <person name="Chen H."/>
            <person name="Li W."/>
            <person name="Chen Y."/>
            <person name="Xu X."/>
            <person name="Zhang Y."/>
            <person name="Luo S."/>
            <person name="Chen H."/>
            <person name="Gao J."/>
            <person name="Mao Z."/>
            <person name="Pires J.C."/>
            <person name="Luo M."/>
            <person name="Kudrna D."/>
            <person name="Wing R.A."/>
            <person name="Meyers B.C."/>
            <person name="Yi K."/>
            <person name="Kong H."/>
            <person name="Lavrijsen P."/>
            <person name="Sunseri F."/>
            <person name="Falavigna A."/>
            <person name="Ye Y."/>
            <person name="Leebens-Mack J.H."/>
            <person name="Chen G."/>
        </authorList>
    </citation>
    <scope>NUCLEOTIDE SEQUENCE [LARGE SCALE GENOMIC DNA]</scope>
    <source>
        <strain evidence="8">cv. DH0086</strain>
    </source>
</reference>
<evidence type="ECO:0000256" key="4">
    <source>
        <dbReference type="ARBA" id="ARBA00022989"/>
    </source>
</evidence>
<keyword evidence="5 6" id="KW-0472">Membrane</keyword>
<evidence type="ECO:0000256" key="6">
    <source>
        <dbReference type="SAM" id="Phobius"/>
    </source>
</evidence>
<gene>
    <name evidence="7" type="ORF">A4U43_C09F1750</name>
</gene>
<evidence type="ECO:0000256" key="2">
    <source>
        <dbReference type="ARBA" id="ARBA00009074"/>
    </source>
</evidence>
<keyword evidence="8" id="KW-1185">Reference proteome</keyword>
<dbReference type="Proteomes" id="UP000243459">
    <property type="component" value="Chromosome 9"/>
</dbReference>
<name>A0A5P1E4S0_ASPOF</name>
<dbReference type="EMBL" id="CM007389">
    <property type="protein sequence ID" value="ONK57560.1"/>
    <property type="molecule type" value="Genomic_DNA"/>
</dbReference>
<dbReference type="OrthoDB" id="776561at2759"/>
<proteinExistence type="inferred from homology"/>
<protein>
    <submittedName>
        <fullName evidence="7">Uncharacterized protein</fullName>
    </submittedName>
</protein>
<organism evidence="7 8">
    <name type="scientific">Asparagus officinalis</name>
    <name type="common">Garden asparagus</name>
    <dbReference type="NCBI Taxonomy" id="4686"/>
    <lineage>
        <taxon>Eukaryota</taxon>
        <taxon>Viridiplantae</taxon>
        <taxon>Streptophyta</taxon>
        <taxon>Embryophyta</taxon>
        <taxon>Tracheophyta</taxon>
        <taxon>Spermatophyta</taxon>
        <taxon>Magnoliopsida</taxon>
        <taxon>Liliopsida</taxon>
        <taxon>Asparagales</taxon>
        <taxon>Asparagaceae</taxon>
        <taxon>Asparagoideae</taxon>
        <taxon>Asparagus</taxon>
    </lineage>
</organism>
<dbReference type="Pfam" id="PF05055">
    <property type="entry name" value="DUF677"/>
    <property type="match status" value="1"/>
</dbReference>
<dbReference type="OMA" id="HKASGIC"/>
<evidence type="ECO:0000256" key="3">
    <source>
        <dbReference type="ARBA" id="ARBA00022692"/>
    </source>
</evidence>
<dbReference type="Gramene" id="ONK57560">
    <property type="protein sequence ID" value="ONK57560"/>
    <property type="gene ID" value="A4U43_C09F1750"/>
</dbReference>
<comment type="similarity">
    <text evidence="2">Belongs to the UPF0496 family.</text>
</comment>
<evidence type="ECO:0000313" key="8">
    <source>
        <dbReference type="Proteomes" id="UP000243459"/>
    </source>
</evidence>
<evidence type="ECO:0000313" key="7">
    <source>
        <dbReference type="EMBL" id="ONK57560.1"/>
    </source>
</evidence>
<keyword evidence="3 6" id="KW-0812">Transmembrane</keyword>
<accession>A0A5P1E4S0</accession>
<evidence type="ECO:0000256" key="1">
    <source>
        <dbReference type="ARBA" id="ARBA00004370"/>
    </source>
</evidence>
<dbReference type="AlphaFoldDB" id="A0A5P1E4S0"/>
<keyword evidence="4 6" id="KW-1133">Transmembrane helix</keyword>
<dbReference type="PANTHER" id="PTHR31113">
    <property type="entry name" value="UPF0496 PROTEIN 3-RELATED"/>
    <property type="match status" value="1"/>
</dbReference>
<feature type="transmembrane region" description="Helical" evidence="6">
    <location>
        <begin position="196"/>
        <end position="217"/>
    </location>
</feature>
<comment type="subcellular location">
    <subcellularLocation>
        <location evidence="1">Membrane</location>
    </subcellularLocation>
</comment>
<dbReference type="InterPro" id="IPR007749">
    <property type="entry name" value="DUF677"/>
</dbReference>